<reference evidence="8 9" key="1">
    <citation type="submission" date="2018-11" db="EMBL/GenBank/DDBJ databases">
        <title>Saccharopolyspora rhizosphaerae sp. nov., an actinomycete isolated from rhizosphere soil in Thailand.</title>
        <authorList>
            <person name="Intra B."/>
            <person name="Euanorasetr J."/>
            <person name="Take A."/>
            <person name="Inahashi Y."/>
            <person name="Mori M."/>
            <person name="Panbangred W."/>
            <person name="Matsumoto A."/>
        </authorList>
    </citation>
    <scope>NUCLEOTIDE SEQUENCE [LARGE SCALE GENOMIC DNA]</scope>
    <source>
        <strain evidence="8 9">H219</strain>
    </source>
</reference>
<dbReference type="InterPro" id="IPR036852">
    <property type="entry name" value="Peptidase_S8/S53_dom_sf"/>
</dbReference>
<evidence type="ECO:0000259" key="7">
    <source>
        <dbReference type="Pfam" id="PF00082"/>
    </source>
</evidence>
<dbReference type="GO" id="GO:0004252">
    <property type="term" value="F:serine-type endopeptidase activity"/>
    <property type="evidence" value="ECO:0007669"/>
    <property type="project" value="UniProtKB-UniRule"/>
</dbReference>
<dbReference type="GO" id="GO:0006508">
    <property type="term" value="P:proteolysis"/>
    <property type="evidence" value="ECO:0007669"/>
    <property type="project" value="UniProtKB-KW"/>
</dbReference>
<proteinExistence type="inferred from homology"/>
<dbReference type="InterPro" id="IPR000209">
    <property type="entry name" value="Peptidase_S8/S53_dom"/>
</dbReference>
<dbReference type="SUPFAM" id="SSF52743">
    <property type="entry name" value="Subtilisin-like"/>
    <property type="match status" value="1"/>
</dbReference>
<keyword evidence="2 5" id="KW-0645">Protease</keyword>
<dbReference type="InterPro" id="IPR023827">
    <property type="entry name" value="Peptidase_S8_Asp-AS"/>
</dbReference>
<dbReference type="Pfam" id="PF00082">
    <property type="entry name" value="Peptidase_S8"/>
    <property type="match status" value="1"/>
</dbReference>
<name>A0A3R8PVW8_9PSEU</name>
<evidence type="ECO:0000313" key="8">
    <source>
        <dbReference type="EMBL" id="RRO13107.1"/>
    </source>
</evidence>
<feature type="active site" description="Charge relay system" evidence="5">
    <location>
        <position position="185"/>
    </location>
</feature>
<dbReference type="AlphaFoldDB" id="A0A3R8PVW8"/>
<dbReference type="PROSITE" id="PS00138">
    <property type="entry name" value="SUBTILASE_SER"/>
    <property type="match status" value="1"/>
</dbReference>
<dbReference type="OrthoDB" id="5177045at2"/>
<organism evidence="8 9">
    <name type="scientific">Saccharopolyspora rhizosphaerae</name>
    <dbReference type="NCBI Taxonomy" id="2492662"/>
    <lineage>
        <taxon>Bacteria</taxon>
        <taxon>Bacillati</taxon>
        <taxon>Actinomycetota</taxon>
        <taxon>Actinomycetes</taxon>
        <taxon>Pseudonocardiales</taxon>
        <taxon>Pseudonocardiaceae</taxon>
        <taxon>Saccharopolyspora</taxon>
    </lineage>
</organism>
<dbReference type="PANTHER" id="PTHR43806">
    <property type="entry name" value="PEPTIDASE S8"/>
    <property type="match status" value="1"/>
</dbReference>
<evidence type="ECO:0000256" key="2">
    <source>
        <dbReference type="ARBA" id="ARBA00022670"/>
    </source>
</evidence>
<dbReference type="EMBL" id="RSAA01000035">
    <property type="protein sequence ID" value="RRO13107.1"/>
    <property type="molecule type" value="Genomic_DNA"/>
</dbReference>
<accession>A0A3R8PVW8</accession>
<evidence type="ECO:0000256" key="6">
    <source>
        <dbReference type="RuleBase" id="RU003355"/>
    </source>
</evidence>
<evidence type="ECO:0000256" key="5">
    <source>
        <dbReference type="PROSITE-ProRule" id="PRU01240"/>
    </source>
</evidence>
<feature type="domain" description="Peptidase S8/S53" evidence="7">
    <location>
        <begin position="143"/>
        <end position="361"/>
    </location>
</feature>
<dbReference type="InterPro" id="IPR015500">
    <property type="entry name" value="Peptidase_S8_subtilisin-rel"/>
</dbReference>
<keyword evidence="9" id="KW-1185">Reference proteome</keyword>
<evidence type="ECO:0000256" key="1">
    <source>
        <dbReference type="ARBA" id="ARBA00011073"/>
    </source>
</evidence>
<feature type="active site" description="Charge relay system" evidence="5">
    <location>
        <position position="345"/>
    </location>
</feature>
<evidence type="ECO:0000256" key="4">
    <source>
        <dbReference type="ARBA" id="ARBA00022825"/>
    </source>
</evidence>
<evidence type="ECO:0000313" key="9">
    <source>
        <dbReference type="Proteomes" id="UP000274515"/>
    </source>
</evidence>
<dbReference type="Proteomes" id="UP000274515">
    <property type="component" value="Unassembled WGS sequence"/>
</dbReference>
<dbReference type="PROSITE" id="PS51892">
    <property type="entry name" value="SUBTILASE"/>
    <property type="match status" value="1"/>
</dbReference>
<dbReference type="PANTHER" id="PTHR43806:SF11">
    <property type="entry name" value="CEREVISIN-RELATED"/>
    <property type="match status" value="1"/>
</dbReference>
<gene>
    <name evidence="8" type="ORF">EIL87_26035</name>
</gene>
<evidence type="ECO:0000256" key="3">
    <source>
        <dbReference type="ARBA" id="ARBA00022801"/>
    </source>
</evidence>
<dbReference type="PRINTS" id="PR00723">
    <property type="entry name" value="SUBTILISIN"/>
</dbReference>
<comment type="caution">
    <text evidence="8">The sequence shown here is derived from an EMBL/GenBank/DDBJ whole genome shotgun (WGS) entry which is preliminary data.</text>
</comment>
<comment type="similarity">
    <text evidence="1 5 6">Belongs to the peptidase S8 family.</text>
</comment>
<dbReference type="InterPro" id="IPR023828">
    <property type="entry name" value="Peptidase_S8_Ser-AS"/>
</dbReference>
<keyword evidence="3 5" id="KW-0378">Hydrolase</keyword>
<dbReference type="InterPro" id="IPR050131">
    <property type="entry name" value="Peptidase_S8_subtilisin-like"/>
</dbReference>
<dbReference type="PROSITE" id="PS00136">
    <property type="entry name" value="SUBTILASE_ASP"/>
    <property type="match status" value="1"/>
</dbReference>
<feature type="active site" description="Charge relay system" evidence="5">
    <location>
        <position position="149"/>
    </location>
</feature>
<dbReference type="Gene3D" id="3.40.50.200">
    <property type="entry name" value="Peptidase S8/S53 domain"/>
    <property type="match status" value="1"/>
</dbReference>
<protein>
    <submittedName>
        <fullName evidence="8">Peptidase S8</fullName>
    </submittedName>
</protein>
<keyword evidence="4 5" id="KW-0720">Serine protease</keyword>
<sequence length="389" mass="41499">MVSAVDHDQQRPRLDLDELHRTWASYGHEMLLHDPGGEAECLVRRGELLAPADSLDTVLVRCHRWVDRVHHDEDLLLARIRLREAERDHCVELAWETPGVSVNNVHLGSPVMFGAPVMWGTGGEPECTPPLPEPPAAHWDPPVVVGVLDTGCDPHPWFADRPGFVAVPEELDADDDSGQDRQAGHGTFVSGVVLQHAPGVVLRPQRVLSSLGFTDDRAVAAGLRALRRSAQERGEQVDVVVLTSGCHTADDRCPELLAAELSAMAPAVVVAAAGNHGHSRPFWPAAAPEVLGVAATGSDGKITGFSGTGDWVGAAAPGVDVRSCFVRLAPGGGRRFGYASWSGTSFAAPRVAAAIATVLQLDRDPERARELVEHCYPYASAVPAPVPAE</sequence>